<protein>
    <submittedName>
        <fullName evidence="1">WD40 repeat protein</fullName>
    </submittedName>
</protein>
<dbReference type="PANTHER" id="PTHR19879">
    <property type="entry name" value="TRANSCRIPTION INITIATION FACTOR TFIID"/>
    <property type="match status" value="1"/>
</dbReference>
<accession>A0A840P990</accession>
<reference evidence="1 2" key="1">
    <citation type="submission" date="2020-08" db="EMBL/GenBank/DDBJ databases">
        <title>Genomic Encyclopedia of Type Strains, Phase IV (KMG-IV): sequencing the most valuable type-strain genomes for metagenomic binning, comparative biology and taxonomic classification.</title>
        <authorList>
            <person name="Goeker M."/>
        </authorList>
    </citation>
    <scope>NUCLEOTIDE SEQUENCE [LARGE SCALE GENOMIC DNA]</scope>
    <source>
        <strain evidence="1 2">DSM 45615</strain>
    </source>
</reference>
<gene>
    <name evidence="1" type="ORF">HNP84_004143</name>
</gene>
<organism evidence="1 2">
    <name type="scientific">Thermocatellispora tengchongensis</name>
    <dbReference type="NCBI Taxonomy" id="1073253"/>
    <lineage>
        <taxon>Bacteria</taxon>
        <taxon>Bacillati</taxon>
        <taxon>Actinomycetota</taxon>
        <taxon>Actinomycetes</taxon>
        <taxon>Streptosporangiales</taxon>
        <taxon>Streptosporangiaceae</taxon>
        <taxon>Thermocatellispora</taxon>
    </lineage>
</organism>
<keyword evidence="2" id="KW-1185">Reference proteome</keyword>
<dbReference type="Gene3D" id="2.130.10.10">
    <property type="entry name" value="YVTN repeat-like/Quinoprotein amine dehydrogenase"/>
    <property type="match status" value="4"/>
</dbReference>
<dbReference type="SUPFAM" id="SSF50998">
    <property type="entry name" value="Quinoprotein alcohol dehydrogenase-like"/>
    <property type="match status" value="1"/>
</dbReference>
<name>A0A840P990_9ACTN</name>
<dbReference type="InterPro" id="IPR015943">
    <property type="entry name" value="WD40/YVTN_repeat-like_dom_sf"/>
</dbReference>
<comment type="caution">
    <text evidence="1">The sequence shown here is derived from an EMBL/GenBank/DDBJ whole genome shotgun (WGS) entry which is preliminary data.</text>
</comment>
<evidence type="ECO:0000313" key="2">
    <source>
        <dbReference type="Proteomes" id="UP000578449"/>
    </source>
</evidence>
<sequence length="1025" mass="107718">MNLAEFRSWAIEADRPVGVGIAPDGSCFAVADAAGLMLVEDDGRMLWRRPEPGPSVTEIAWPPSGDRFFVCENGWVREFDTDTGEEGVLPEALNPHFDATAVALSADGGLLAAGTARGPVRILNRATGEVQVLHGFDPVTALAWLGPATLAVATAGSLQIWKADQRTLIRTLLVRDGVRALSYAPGKARLAVAGPSRVQVLADPRAGELETVGHVRSPGAIAYAPDETAVLAAVTTPPPAGTAGGERGAVTVIAGHVRARAGIAVSPSGLIAVCAETAAVTVYEPPGAARLLRRDREVSARSRWAAGMARTVGRSAAPRPASRIPVIAEATPDPPEPLYAFAWSPASDGWYAASGDTLTRHGPGGEVMWTYDAGVLLADLAVSGDGTVIAAAAHHDIGIVHLIDAAEGRPIGRVPGGQSPALSPAALLAVPEPGGDPRAVLVYRVADGREVARRPVPGGTGRVAWSPDGTRLAAAADGRPVIWSAGDWRRVAGPRQISGAPPLGQIAWSPDGAYLAVAPVAGRGPVTVFETATWTAHARLGAPGGFAWAGSLAWSPDSRLLLLPGHDAEAMELWDVGAGVKVREMARPRSCSGTVWQAAWSPRGDAVAVLYDQLARYSVHGEVTSASRPEPLPFPAELLARLGGICGEARARAPLSLLAGLLALTGQGGDHPVPRELLPLCDLRAVKALRALRWPLDARIGMVALLTADLPGEDRFAAPAGTGRYDLAAALGAVLTATQVPPVAPPVPVAELTRAAERLDDRMLSLLTILGPEAVQADPLLPLRLRGIRHRLSPLPPRQRRLLGMRLSMTEEGQAEGRGGGDGRVGLSRQGDLPHLLPSQLALPEEVFLYRLAHDQLLYRTRRGRLPAGNRGTILLLDDTPPAHGQVGVTLRICAHLLATSMIERSCPCALVPLGDPMAVRRLDRKADLVEVWRLTSLRPADLGRALDTVRTLTPRMTDDLTGPPRLVLLTHPHQKVTGAPGDLHVLRVHYPGRRVRAADGAVLAPDPDPGELRRVLNAVLSDGG</sequence>
<dbReference type="PANTHER" id="PTHR19879:SF9">
    <property type="entry name" value="TRANSCRIPTION INITIATION FACTOR TFIID SUBUNIT 5"/>
    <property type="match status" value="1"/>
</dbReference>
<dbReference type="Proteomes" id="UP000578449">
    <property type="component" value="Unassembled WGS sequence"/>
</dbReference>
<dbReference type="RefSeq" id="WP_185051317.1">
    <property type="nucleotide sequence ID" value="NZ_BAABIX010000007.1"/>
</dbReference>
<dbReference type="SUPFAM" id="SSF63829">
    <property type="entry name" value="Calcium-dependent phosphotriesterase"/>
    <property type="match status" value="1"/>
</dbReference>
<dbReference type="EMBL" id="JACHGN010000008">
    <property type="protein sequence ID" value="MBB5134411.1"/>
    <property type="molecule type" value="Genomic_DNA"/>
</dbReference>
<evidence type="ECO:0000313" key="1">
    <source>
        <dbReference type="EMBL" id="MBB5134411.1"/>
    </source>
</evidence>
<proteinExistence type="predicted"/>
<dbReference type="SMART" id="SM00320">
    <property type="entry name" value="WD40"/>
    <property type="match status" value="6"/>
</dbReference>
<dbReference type="InterPro" id="IPR001680">
    <property type="entry name" value="WD40_rpt"/>
</dbReference>
<dbReference type="AlphaFoldDB" id="A0A840P990"/>
<dbReference type="InterPro" id="IPR011047">
    <property type="entry name" value="Quinoprotein_ADH-like_sf"/>
</dbReference>